<dbReference type="AlphaFoldDB" id="A0A1M7EB89"/>
<comment type="cofactor">
    <cofactor evidence="1">
        <name>pyridoxal 5'-phosphate</name>
        <dbReference type="ChEBI" id="CHEBI:597326"/>
    </cofactor>
</comment>
<dbReference type="FunFam" id="3.40.640.10:FF:000066">
    <property type="entry name" value="Aspartate aminotransferase"/>
    <property type="match status" value="1"/>
</dbReference>
<keyword evidence="5 8" id="KW-0808">Transferase</keyword>
<dbReference type="GO" id="GO:0004069">
    <property type="term" value="F:L-aspartate:2-oxoglutarate aminotransferase activity"/>
    <property type="evidence" value="ECO:0007669"/>
    <property type="project" value="TreeGrafter"/>
</dbReference>
<dbReference type="GO" id="GO:0033585">
    <property type="term" value="P:L-phenylalanine biosynthetic process from chorismate via phenylpyruvate"/>
    <property type="evidence" value="ECO:0007669"/>
    <property type="project" value="TreeGrafter"/>
</dbReference>
<dbReference type="GO" id="GO:0005829">
    <property type="term" value="C:cytosol"/>
    <property type="evidence" value="ECO:0007669"/>
    <property type="project" value="TreeGrafter"/>
</dbReference>
<dbReference type="RefSeq" id="WP_079550402.1">
    <property type="nucleotide sequence ID" value="NZ_LT670847.1"/>
</dbReference>
<evidence type="ECO:0000259" key="7">
    <source>
        <dbReference type="Pfam" id="PF00155"/>
    </source>
</evidence>
<protein>
    <submittedName>
        <fullName evidence="8">Aromatic amino acid aminotransferase apoenzyme</fullName>
    </submittedName>
</protein>
<dbReference type="Gene3D" id="3.90.1150.10">
    <property type="entry name" value="Aspartate Aminotransferase, domain 1"/>
    <property type="match status" value="1"/>
</dbReference>
<accession>A0A1M7EB89</accession>
<dbReference type="InterPro" id="IPR015421">
    <property type="entry name" value="PyrdxlP-dep_Trfase_major"/>
</dbReference>
<evidence type="ECO:0000256" key="5">
    <source>
        <dbReference type="ARBA" id="ARBA00022679"/>
    </source>
</evidence>
<dbReference type="InParanoid" id="A0A1M7EB89"/>
<keyword evidence="4 8" id="KW-0032">Aminotransferase</keyword>
<dbReference type="InterPro" id="IPR015424">
    <property type="entry name" value="PyrdxlP-dep_Trfase"/>
</dbReference>
<evidence type="ECO:0000256" key="3">
    <source>
        <dbReference type="ARBA" id="ARBA00011738"/>
    </source>
</evidence>
<dbReference type="InterPro" id="IPR000796">
    <property type="entry name" value="Asp_trans"/>
</dbReference>
<evidence type="ECO:0000313" key="9">
    <source>
        <dbReference type="Proteomes" id="UP000190911"/>
    </source>
</evidence>
<reference evidence="8 9" key="1">
    <citation type="submission" date="2016-11" db="EMBL/GenBank/DDBJ databases">
        <authorList>
            <person name="Jaros S."/>
            <person name="Januszkiewicz K."/>
            <person name="Wedrychowicz H."/>
        </authorList>
    </citation>
    <scope>NUCLEOTIDE SEQUENCE [LARGE SCALE GENOMIC DNA]</scope>
    <source>
        <strain evidence="8 9">ACAM 12</strain>
    </source>
</reference>
<evidence type="ECO:0000256" key="2">
    <source>
        <dbReference type="ARBA" id="ARBA00007441"/>
    </source>
</evidence>
<dbReference type="OrthoDB" id="9766445at2"/>
<name>A0A1M7EB89_9GAMM</name>
<feature type="domain" description="Aminotransferase class I/classII large" evidence="7">
    <location>
        <begin position="27"/>
        <end position="391"/>
    </location>
</feature>
<proteinExistence type="inferred from homology"/>
<dbReference type="GO" id="GO:0042802">
    <property type="term" value="F:identical protein binding"/>
    <property type="evidence" value="ECO:0007669"/>
    <property type="project" value="TreeGrafter"/>
</dbReference>
<sequence length="401" mass="44142">MFERIERVPGDAILGLIEAFKKDTNPQKVDLGVGVYRDDNGNTPVMRAVKEAETRLLKSETTKTYIGSHGAPAYGDAVLPLVLGADSPVLEADRASATQSPGGTGALRLAADFIAKQLPGKGIWVSDPTWPNHHGIFTAAGIELHKYPYVDADNRLDFDGMLAAIKKIPDGDVVVLHACCHNPTGFDLSAEQWQTVLDVVRERNLLPLIDFAYQGFGQGLDEDAYGVRLFAEQLDEVIITSSCSKNFGIYCERTGCLIAVAKDAEQKDNIRSQFAIVARENYSNPPAHGSAIVSEILHDAELSAMWRDELTEMRDRVNTLRRDFVEALKPYGLDKKYACVGEQRGMFSYTGLTPDQVERLRDEFGIYMVRSGRANVAGFSQQNLPYLARAIAVVNDVVIDD</sequence>
<dbReference type="GO" id="GO:0004838">
    <property type="term" value="F:L-tyrosine-2-oxoglutarate transaminase activity"/>
    <property type="evidence" value="ECO:0007669"/>
    <property type="project" value="TreeGrafter"/>
</dbReference>
<evidence type="ECO:0000256" key="6">
    <source>
        <dbReference type="ARBA" id="ARBA00022898"/>
    </source>
</evidence>
<dbReference type="PANTHER" id="PTHR11879">
    <property type="entry name" value="ASPARTATE AMINOTRANSFERASE"/>
    <property type="match status" value="1"/>
</dbReference>
<dbReference type="Gene3D" id="3.40.640.10">
    <property type="entry name" value="Type I PLP-dependent aspartate aminotransferase-like (Major domain)"/>
    <property type="match status" value="1"/>
</dbReference>
<dbReference type="CDD" id="cd00609">
    <property type="entry name" value="AAT_like"/>
    <property type="match status" value="1"/>
</dbReference>
<dbReference type="Pfam" id="PF00155">
    <property type="entry name" value="Aminotran_1_2"/>
    <property type="match status" value="1"/>
</dbReference>
<dbReference type="PANTHER" id="PTHR11879:SF22">
    <property type="entry name" value="ASPARTATE AMINOTRANSFERASE, MITOCHONDRIAL"/>
    <property type="match status" value="1"/>
</dbReference>
<dbReference type="STRING" id="29571.SAMN05878437_0105"/>
<evidence type="ECO:0000256" key="4">
    <source>
        <dbReference type="ARBA" id="ARBA00022576"/>
    </source>
</evidence>
<dbReference type="InterPro" id="IPR004839">
    <property type="entry name" value="Aminotransferase_I/II_large"/>
</dbReference>
<dbReference type="PRINTS" id="PR00799">
    <property type="entry name" value="TRANSAMINASE"/>
</dbReference>
<comment type="similarity">
    <text evidence="2">Belongs to the class-I pyridoxal-phosphate-dependent aminotransferase family.</text>
</comment>
<dbReference type="InterPro" id="IPR015422">
    <property type="entry name" value="PyrdxlP-dep_Trfase_small"/>
</dbReference>
<dbReference type="Proteomes" id="UP000190911">
    <property type="component" value="Chromosome I"/>
</dbReference>
<keyword evidence="9" id="KW-1185">Reference proteome</keyword>
<evidence type="ECO:0000313" key="8">
    <source>
        <dbReference type="EMBL" id="SHL89061.1"/>
    </source>
</evidence>
<dbReference type="EMBL" id="LT670847">
    <property type="protein sequence ID" value="SHL89061.1"/>
    <property type="molecule type" value="Genomic_DNA"/>
</dbReference>
<gene>
    <name evidence="8" type="ORF">SAMN05878437_0105</name>
</gene>
<dbReference type="NCBIfam" id="NF006719">
    <property type="entry name" value="PRK09257.1"/>
    <property type="match status" value="1"/>
</dbReference>
<organism evidence="8 9">
    <name type="scientific">Vreelandella subglaciescola</name>
    <dbReference type="NCBI Taxonomy" id="29571"/>
    <lineage>
        <taxon>Bacteria</taxon>
        <taxon>Pseudomonadati</taxon>
        <taxon>Pseudomonadota</taxon>
        <taxon>Gammaproteobacteria</taxon>
        <taxon>Oceanospirillales</taxon>
        <taxon>Halomonadaceae</taxon>
        <taxon>Vreelandella</taxon>
    </lineage>
</organism>
<comment type="subunit">
    <text evidence="3">Homodimer.</text>
</comment>
<dbReference type="GO" id="GO:0030170">
    <property type="term" value="F:pyridoxal phosphate binding"/>
    <property type="evidence" value="ECO:0007669"/>
    <property type="project" value="InterPro"/>
</dbReference>
<keyword evidence="6" id="KW-0663">Pyridoxal phosphate</keyword>
<dbReference type="FunCoup" id="A0A1M7EB89">
    <property type="interactions" value="433"/>
</dbReference>
<dbReference type="SUPFAM" id="SSF53383">
    <property type="entry name" value="PLP-dependent transferases"/>
    <property type="match status" value="1"/>
</dbReference>
<evidence type="ECO:0000256" key="1">
    <source>
        <dbReference type="ARBA" id="ARBA00001933"/>
    </source>
</evidence>